<dbReference type="InterPro" id="IPR000843">
    <property type="entry name" value="HTH_LacI"/>
</dbReference>
<dbReference type="InterPro" id="IPR010982">
    <property type="entry name" value="Lambda_DNA-bd_dom_sf"/>
</dbReference>
<dbReference type="EMBL" id="CP049332">
    <property type="protein sequence ID" value="QIH44583.1"/>
    <property type="molecule type" value="Genomic_DNA"/>
</dbReference>
<dbReference type="SUPFAM" id="SSF47413">
    <property type="entry name" value="lambda repressor-like DNA-binding domains"/>
    <property type="match status" value="1"/>
</dbReference>
<dbReference type="SUPFAM" id="SSF53822">
    <property type="entry name" value="Periplasmic binding protein-like I"/>
    <property type="match status" value="1"/>
</dbReference>
<sequence>MTVSRALNNPSVVKEATLNKVKSAVESTGYIPNKAAGALASSKSGLIGVVVPQINNSMFVETVEALRGCLAQRGYHVLLSVSDYSAASEVDIVSSLMSHRPDGIVLTGVHHDNRLKKIILNSSVPVVEIWDSTPTPIDMLVGLSHDKIGEAIGHEIVKKKPKHVGLIWAEDSRAQKRLQEIIKVFKQNEINHTVTQVPSPAKMQSGRTGMQALLATEQPFDVIACSSDTLAQGCIAEAHKQNMKVPDDFSVIGFGDLDVAEYNVPSITTVNIDRIGMGQQAANMLADRIEGKYPENPIVNLEFTFKRRESF</sequence>
<keyword evidence="2 5" id="KW-0238">DNA-binding</keyword>
<dbReference type="InterPro" id="IPR046335">
    <property type="entry name" value="LacI/GalR-like_sensor"/>
</dbReference>
<keyword evidence="3" id="KW-0804">Transcription</keyword>
<dbReference type="CDD" id="cd01392">
    <property type="entry name" value="HTH_LacI"/>
    <property type="match status" value="1"/>
</dbReference>
<evidence type="ECO:0000256" key="1">
    <source>
        <dbReference type="ARBA" id="ARBA00023015"/>
    </source>
</evidence>
<dbReference type="PANTHER" id="PTHR30146">
    <property type="entry name" value="LACI-RELATED TRANSCRIPTIONAL REPRESSOR"/>
    <property type="match status" value="1"/>
</dbReference>
<feature type="domain" description="HTH lacI-type" evidence="4">
    <location>
        <begin position="1"/>
        <end position="41"/>
    </location>
</feature>
<dbReference type="PROSITE" id="PS50932">
    <property type="entry name" value="HTH_LACI_2"/>
    <property type="match status" value="1"/>
</dbReference>
<dbReference type="CDD" id="cd01575">
    <property type="entry name" value="PBP1_GntR"/>
    <property type="match status" value="1"/>
</dbReference>
<gene>
    <name evidence="5" type="ORF">G5S32_21100</name>
</gene>
<dbReference type="Gene3D" id="1.10.260.40">
    <property type="entry name" value="lambda repressor-like DNA-binding domains"/>
    <property type="match status" value="1"/>
</dbReference>
<dbReference type="SMART" id="SM00354">
    <property type="entry name" value="HTH_LACI"/>
    <property type="match status" value="1"/>
</dbReference>
<evidence type="ECO:0000256" key="2">
    <source>
        <dbReference type="ARBA" id="ARBA00023125"/>
    </source>
</evidence>
<dbReference type="Proteomes" id="UP000503003">
    <property type="component" value="Chromosome 2"/>
</dbReference>
<dbReference type="GO" id="GO:0000976">
    <property type="term" value="F:transcription cis-regulatory region binding"/>
    <property type="evidence" value="ECO:0007669"/>
    <property type="project" value="TreeGrafter"/>
</dbReference>
<dbReference type="Pfam" id="PF00356">
    <property type="entry name" value="LacI"/>
    <property type="match status" value="1"/>
</dbReference>
<evidence type="ECO:0000256" key="3">
    <source>
        <dbReference type="ARBA" id="ARBA00023163"/>
    </source>
</evidence>
<dbReference type="InterPro" id="IPR028082">
    <property type="entry name" value="Peripla_BP_I"/>
</dbReference>
<dbReference type="Pfam" id="PF13377">
    <property type="entry name" value="Peripla_BP_3"/>
    <property type="match status" value="1"/>
</dbReference>
<name>A0A6G7CR98_9VIBR</name>
<proteinExistence type="predicted"/>
<dbReference type="AlphaFoldDB" id="A0A6G7CR98"/>
<dbReference type="KEGG" id="vzi:G5S32_21100"/>
<accession>A0A6G7CR98</accession>
<dbReference type="GO" id="GO:0003700">
    <property type="term" value="F:DNA-binding transcription factor activity"/>
    <property type="evidence" value="ECO:0007669"/>
    <property type="project" value="TreeGrafter"/>
</dbReference>
<dbReference type="Gene3D" id="3.40.50.2300">
    <property type="match status" value="2"/>
</dbReference>
<evidence type="ECO:0000259" key="4">
    <source>
        <dbReference type="PROSITE" id="PS50932"/>
    </source>
</evidence>
<keyword evidence="6" id="KW-1185">Reference proteome</keyword>
<keyword evidence="1" id="KW-0805">Transcription regulation</keyword>
<dbReference type="PANTHER" id="PTHR30146:SF33">
    <property type="entry name" value="TRANSCRIPTIONAL REGULATOR"/>
    <property type="match status" value="1"/>
</dbReference>
<protein>
    <submittedName>
        <fullName evidence="5">LacI family DNA-binding transcriptional regulator</fullName>
    </submittedName>
</protein>
<evidence type="ECO:0000313" key="5">
    <source>
        <dbReference type="EMBL" id="QIH44583.1"/>
    </source>
</evidence>
<evidence type="ECO:0000313" key="6">
    <source>
        <dbReference type="Proteomes" id="UP000503003"/>
    </source>
</evidence>
<organism evidence="5 6">
    <name type="scientific">Vibrio ziniensis</name>
    <dbReference type="NCBI Taxonomy" id="2711221"/>
    <lineage>
        <taxon>Bacteria</taxon>
        <taxon>Pseudomonadati</taxon>
        <taxon>Pseudomonadota</taxon>
        <taxon>Gammaproteobacteria</taxon>
        <taxon>Vibrionales</taxon>
        <taxon>Vibrionaceae</taxon>
        <taxon>Vibrio</taxon>
    </lineage>
</organism>
<reference evidence="5 6" key="1">
    <citation type="submission" date="2020-02" db="EMBL/GenBank/DDBJ databases">
        <title>A complete genome of a marine bacterium Vibrio sp. ZWAL4003 isolated from the mangrove sediment with the ability to degrade polysaccharides.</title>
        <authorList>
            <person name="Wu J."/>
            <person name="Qu W."/>
            <person name="Zeng R."/>
        </authorList>
    </citation>
    <scope>NUCLEOTIDE SEQUENCE [LARGE SCALE GENOMIC DNA]</scope>
    <source>
        <strain evidence="5 6">ZWAL4003</strain>
    </source>
</reference>